<protein>
    <submittedName>
        <fullName evidence="4">Quinone oxidoreductase</fullName>
    </submittedName>
</protein>
<gene>
    <name evidence="4" type="ORF">EJ997_04190</name>
</gene>
<evidence type="ECO:0000256" key="1">
    <source>
        <dbReference type="ARBA" id="ARBA00022857"/>
    </source>
</evidence>
<evidence type="ECO:0000256" key="2">
    <source>
        <dbReference type="ARBA" id="ARBA00023002"/>
    </source>
</evidence>
<dbReference type="Proteomes" id="UP000280344">
    <property type="component" value="Chromosome"/>
</dbReference>
<evidence type="ECO:0000259" key="3">
    <source>
        <dbReference type="SMART" id="SM00829"/>
    </source>
</evidence>
<dbReference type="EMBL" id="CP034593">
    <property type="protein sequence ID" value="AZQ76660.1"/>
    <property type="molecule type" value="Genomic_DNA"/>
</dbReference>
<dbReference type="AlphaFoldDB" id="A0A3Q9G3D3"/>
<dbReference type="GO" id="GO:0035925">
    <property type="term" value="F:mRNA 3'-UTR AU-rich region binding"/>
    <property type="evidence" value="ECO:0007669"/>
    <property type="project" value="TreeGrafter"/>
</dbReference>
<dbReference type="CDD" id="cd05286">
    <property type="entry name" value="QOR2"/>
    <property type="match status" value="1"/>
</dbReference>
<dbReference type="Gene3D" id="3.40.50.720">
    <property type="entry name" value="NAD(P)-binding Rossmann-like Domain"/>
    <property type="match status" value="1"/>
</dbReference>
<dbReference type="PANTHER" id="PTHR48106:SF13">
    <property type="entry name" value="QUINONE OXIDOREDUCTASE-RELATED"/>
    <property type="match status" value="1"/>
</dbReference>
<evidence type="ECO:0000313" key="5">
    <source>
        <dbReference type="Proteomes" id="UP000280344"/>
    </source>
</evidence>
<feature type="domain" description="Enoyl reductase (ER)" evidence="3">
    <location>
        <begin position="10"/>
        <end position="314"/>
    </location>
</feature>
<dbReference type="InterPro" id="IPR013154">
    <property type="entry name" value="ADH-like_N"/>
</dbReference>
<dbReference type="RefSeq" id="WP_126703468.1">
    <property type="nucleotide sequence ID" value="NZ_CP034593.1"/>
</dbReference>
<dbReference type="SUPFAM" id="SSF50129">
    <property type="entry name" value="GroES-like"/>
    <property type="match status" value="1"/>
</dbReference>
<dbReference type="GO" id="GO:0005829">
    <property type="term" value="C:cytosol"/>
    <property type="evidence" value="ECO:0007669"/>
    <property type="project" value="TreeGrafter"/>
</dbReference>
<dbReference type="PANTHER" id="PTHR48106">
    <property type="entry name" value="QUINONE OXIDOREDUCTASE PIG3-RELATED"/>
    <property type="match status" value="1"/>
</dbReference>
<dbReference type="OrthoDB" id="4190732at2"/>
<dbReference type="Gene3D" id="3.90.180.10">
    <property type="entry name" value="Medium-chain alcohol dehydrogenases, catalytic domain"/>
    <property type="match status" value="1"/>
</dbReference>
<dbReference type="InterPro" id="IPR047618">
    <property type="entry name" value="QOR-like"/>
</dbReference>
<sequence>MFAIKTSRAGGPEVLEWVETPDPVPGSDELLVEVDYAGSNFIDTYQRSGTYPMDLPFIPGQEGSGRVIGRGDDVEGWWDGTRVAWTNVLGSYAEKIVIPASAALYVPDHVRMDVAAALPLQGMTAHYLIRSVFPVSTGTKVLLTGAAGGVGRIAAQLAAGEGAVTVGTVSSEDKLAFSEATHTLVVDDWATIKERVEQLVGGVDVVYDGIGKDSFDHTITCLRERGLMCLFGGASGQVPPFDLQRLNALGSLFVTRPTLRDYLGHEKDWRWSELTERAAAGHLDILIGKVFDLENAGDAHRHIESGESIGKTLLKVS</sequence>
<dbReference type="Pfam" id="PF13602">
    <property type="entry name" value="ADH_zinc_N_2"/>
    <property type="match status" value="1"/>
</dbReference>
<dbReference type="KEGG" id="flh:EJ997_04190"/>
<reference evidence="4 5" key="1">
    <citation type="submission" date="2018-12" db="EMBL/GenBank/DDBJ databases">
        <title>Complete genome sequence of Flaviflexus sp. H23T48.</title>
        <authorList>
            <person name="Bae J.-W."/>
            <person name="Lee J.-Y."/>
        </authorList>
    </citation>
    <scope>NUCLEOTIDE SEQUENCE [LARGE SCALE GENOMIC DNA]</scope>
    <source>
        <strain evidence="4 5">H23T48</strain>
    </source>
</reference>
<accession>A0A3Q9G3D3</accession>
<dbReference type="SMART" id="SM00829">
    <property type="entry name" value="PKS_ER"/>
    <property type="match status" value="1"/>
</dbReference>
<dbReference type="Pfam" id="PF08240">
    <property type="entry name" value="ADH_N"/>
    <property type="match status" value="1"/>
</dbReference>
<proteinExistence type="predicted"/>
<dbReference type="InterPro" id="IPR020843">
    <property type="entry name" value="ER"/>
</dbReference>
<dbReference type="InterPro" id="IPR011032">
    <property type="entry name" value="GroES-like_sf"/>
</dbReference>
<dbReference type="GO" id="GO:0003960">
    <property type="term" value="F:quinone reductase (NADPH) activity"/>
    <property type="evidence" value="ECO:0007669"/>
    <property type="project" value="InterPro"/>
</dbReference>
<evidence type="ECO:0000313" key="4">
    <source>
        <dbReference type="EMBL" id="AZQ76660.1"/>
    </source>
</evidence>
<organism evidence="4 5">
    <name type="scientific">Flaviflexus ciconiae</name>
    <dbReference type="NCBI Taxonomy" id="2496867"/>
    <lineage>
        <taxon>Bacteria</taxon>
        <taxon>Bacillati</taxon>
        <taxon>Actinomycetota</taxon>
        <taxon>Actinomycetes</taxon>
        <taxon>Actinomycetales</taxon>
        <taxon>Actinomycetaceae</taxon>
        <taxon>Flaviflexus</taxon>
    </lineage>
</organism>
<keyword evidence="1" id="KW-0521">NADP</keyword>
<keyword evidence="5" id="KW-1185">Reference proteome</keyword>
<dbReference type="SUPFAM" id="SSF51735">
    <property type="entry name" value="NAD(P)-binding Rossmann-fold domains"/>
    <property type="match status" value="1"/>
</dbReference>
<dbReference type="GO" id="GO:0070402">
    <property type="term" value="F:NADPH binding"/>
    <property type="evidence" value="ECO:0007669"/>
    <property type="project" value="TreeGrafter"/>
</dbReference>
<name>A0A3Q9G3D3_9ACTO</name>
<dbReference type="InterPro" id="IPR036291">
    <property type="entry name" value="NAD(P)-bd_dom_sf"/>
</dbReference>
<keyword evidence="2" id="KW-0560">Oxidoreductase</keyword>